<evidence type="ECO:0000313" key="1">
    <source>
        <dbReference type="EMBL" id="SFU41849.1"/>
    </source>
</evidence>
<reference evidence="2" key="1">
    <citation type="submission" date="2016-10" db="EMBL/GenBank/DDBJ databases">
        <authorList>
            <person name="Varghese N."/>
            <person name="Submissions S."/>
        </authorList>
    </citation>
    <scope>NUCLEOTIDE SEQUENCE [LARGE SCALE GENOMIC DNA]</scope>
    <source>
        <strain evidence="2">CGMCC 1.12333</strain>
    </source>
</reference>
<sequence>MLITTLSCSENQMNPRELEDWNFVKKSNNYLDCITFIRKYPNTTKFDSVLQQYERQKELSMPTIADCFQNCASFTIDSSGTIFYEDKVTSLDTIFPVLMHFIINKENELHLPDKFTTIDLENVKRSYSKAAFIVYYHNNQGKQLQRVTRSISGAFNFYRNYLSNSWYGEDYVNLDSEHRYFMDKLLQYRIRLERQNKIPVPPPPPPEF</sequence>
<dbReference type="Proteomes" id="UP000199138">
    <property type="component" value="Unassembled WGS sequence"/>
</dbReference>
<keyword evidence="2" id="KW-1185">Reference proteome</keyword>
<proteinExistence type="predicted"/>
<evidence type="ECO:0000313" key="2">
    <source>
        <dbReference type="Proteomes" id="UP000199138"/>
    </source>
</evidence>
<gene>
    <name evidence="1" type="ORF">SAMN05216480_10318</name>
</gene>
<dbReference type="AlphaFoldDB" id="A0A1I7G072"/>
<dbReference type="EMBL" id="FPBK01000003">
    <property type="protein sequence ID" value="SFU41849.1"/>
    <property type="molecule type" value="Genomic_DNA"/>
</dbReference>
<accession>A0A1I7G072</accession>
<organism evidence="1 2">
    <name type="scientific">Pustulibacterium marinum</name>
    <dbReference type="NCBI Taxonomy" id="1224947"/>
    <lineage>
        <taxon>Bacteria</taxon>
        <taxon>Pseudomonadati</taxon>
        <taxon>Bacteroidota</taxon>
        <taxon>Flavobacteriia</taxon>
        <taxon>Flavobacteriales</taxon>
        <taxon>Flavobacteriaceae</taxon>
        <taxon>Pustulibacterium</taxon>
    </lineage>
</organism>
<protein>
    <submittedName>
        <fullName evidence="1">Uncharacterized protein</fullName>
    </submittedName>
</protein>
<name>A0A1I7G072_9FLAO</name>
<dbReference type="STRING" id="1224947.SAMN05216480_10318"/>